<evidence type="ECO:0000313" key="3">
    <source>
        <dbReference type="EMBL" id="KAK9292571.1"/>
    </source>
</evidence>
<dbReference type="Pfam" id="PF08590">
    <property type="entry name" value="DUF1771"/>
    <property type="match status" value="1"/>
</dbReference>
<sequence>MNIAASHSYMKMSRTRGKSPGWAAFDVKQRQKQGLEPELDNEPYPPMTSTLSSLRPCKKIVRNNDLSARSFSSVLLPSVDFPTLAENRDCGKLIEVGDCSRKDGNKVVEENSSVLAFKKLKELHNWADSGLIEDIMAVVDDDVDKASTLLKEMVSAGSFDENKETHIKELNSTSDDFLWDNNTIKGDLGVPLGNVTDLAELRSALEDCLNENSKKMTNGYTSGGKKLSDDDAADMKLILGHLRSVPVEPEWEEDDVYLSHRKDAIGMMRSASQHSRAATNSFLRGDHLSAQEHSLKAREEWMAAERLNAKAAKEILSIRNSNNDVWKLDLHGLHAAEAIQALQEHLWKIETQVPSNRSVSPNKVKTRNGIVRSSSHESFSCMDMEKVDREQASSRQRAASLQVITGRGNHSRGQAALPTAVRSFLNENRYRFDEARPGVVTVWPKFRHR</sequence>
<evidence type="ECO:0000313" key="4">
    <source>
        <dbReference type="Proteomes" id="UP001415857"/>
    </source>
</evidence>
<dbReference type="InterPro" id="IPR036063">
    <property type="entry name" value="Smr_dom_sf"/>
</dbReference>
<reference evidence="3 4" key="1">
    <citation type="journal article" date="2024" name="Plant J.">
        <title>Genome sequences and population genomics reveal climatic adaptation and genomic divergence between two closely related sweetgum species.</title>
        <authorList>
            <person name="Xu W.Q."/>
            <person name="Ren C.Q."/>
            <person name="Zhang X.Y."/>
            <person name="Comes H.P."/>
            <person name="Liu X.H."/>
            <person name="Li Y.G."/>
            <person name="Kettle C.J."/>
            <person name="Jalonen R."/>
            <person name="Gaisberger H."/>
            <person name="Ma Y.Z."/>
            <person name="Qiu Y.X."/>
        </authorList>
    </citation>
    <scope>NUCLEOTIDE SEQUENCE [LARGE SCALE GENOMIC DNA]</scope>
    <source>
        <strain evidence="3">Hangzhou</strain>
    </source>
</reference>
<dbReference type="SMART" id="SM01162">
    <property type="entry name" value="DUF1771"/>
    <property type="match status" value="1"/>
</dbReference>
<dbReference type="Gene3D" id="3.30.1370.110">
    <property type="match status" value="1"/>
</dbReference>
<dbReference type="InterPro" id="IPR013899">
    <property type="entry name" value="DUF1771"/>
</dbReference>
<organism evidence="3 4">
    <name type="scientific">Liquidambar formosana</name>
    <name type="common">Formosan gum</name>
    <dbReference type="NCBI Taxonomy" id="63359"/>
    <lineage>
        <taxon>Eukaryota</taxon>
        <taxon>Viridiplantae</taxon>
        <taxon>Streptophyta</taxon>
        <taxon>Embryophyta</taxon>
        <taxon>Tracheophyta</taxon>
        <taxon>Spermatophyta</taxon>
        <taxon>Magnoliopsida</taxon>
        <taxon>eudicotyledons</taxon>
        <taxon>Gunneridae</taxon>
        <taxon>Pentapetalae</taxon>
        <taxon>Saxifragales</taxon>
        <taxon>Altingiaceae</taxon>
        <taxon>Liquidambar</taxon>
    </lineage>
</organism>
<proteinExistence type="predicted"/>
<dbReference type="SUPFAM" id="SSF160443">
    <property type="entry name" value="SMR domain-like"/>
    <property type="match status" value="1"/>
</dbReference>
<dbReference type="PANTHER" id="PTHR47812:SF2">
    <property type="entry name" value="SMR (SMALL MUTS RELATED) DOMAIN-CONTAINING PROTEIN"/>
    <property type="match status" value="1"/>
</dbReference>
<dbReference type="PANTHER" id="PTHR47812">
    <property type="entry name" value="SMR (SMALL MUTS RELATED) DOMAIN-CONTAINING PROTEIN"/>
    <property type="match status" value="1"/>
</dbReference>
<dbReference type="Proteomes" id="UP001415857">
    <property type="component" value="Unassembled WGS sequence"/>
</dbReference>
<comment type="caution">
    <text evidence="3">The sequence shown here is derived from an EMBL/GenBank/DDBJ whole genome shotgun (WGS) entry which is preliminary data.</text>
</comment>
<evidence type="ECO:0000256" key="1">
    <source>
        <dbReference type="SAM" id="MobiDB-lite"/>
    </source>
</evidence>
<dbReference type="EMBL" id="JBBPBK010000001">
    <property type="protein sequence ID" value="KAK9292571.1"/>
    <property type="molecule type" value="Genomic_DNA"/>
</dbReference>
<feature type="domain" description="Smr" evidence="2">
    <location>
        <begin position="328"/>
        <end position="445"/>
    </location>
</feature>
<dbReference type="PROSITE" id="PS50828">
    <property type="entry name" value="SMR"/>
    <property type="match status" value="1"/>
</dbReference>
<evidence type="ECO:0000259" key="2">
    <source>
        <dbReference type="PROSITE" id="PS50828"/>
    </source>
</evidence>
<accession>A0AAP0X637</accession>
<protein>
    <recommendedName>
        <fullName evidence="2">Smr domain-containing protein</fullName>
    </recommendedName>
</protein>
<gene>
    <name evidence="3" type="ORF">L1049_020545</name>
</gene>
<keyword evidence="4" id="KW-1185">Reference proteome</keyword>
<feature type="region of interest" description="Disordered" evidence="1">
    <location>
        <begin position="1"/>
        <end position="23"/>
    </location>
</feature>
<dbReference type="AlphaFoldDB" id="A0AAP0X637"/>
<dbReference type="SMART" id="SM00463">
    <property type="entry name" value="SMR"/>
    <property type="match status" value="1"/>
</dbReference>
<name>A0AAP0X637_LIQFO</name>
<feature type="region of interest" description="Disordered" evidence="1">
    <location>
        <begin position="29"/>
        <end position="48"/>
    </location>
</feature>
<dbReference type="InterPro" id="IPR002625">
    <property type="entry name" value="Smr_dom"/>
</dbReference>